<dbReference type="InterPro" id="IPR054208">
    <property type="entry name" value="DUF6914"/>
</dbReference>
<protein>
    <submittedName>
        <fullName evidence="1">Uncharacterized protein</fullName>
    </submittedName>
</protein>
<dbReference type="OrthoDB" id="2679825at2759"/>
<accession>A0A0L0MYZ8</accession>
<dbReference type="AlphaFoldDB" id="A0A0L0MYZ8"/>
<gene>
    <name evidence="1" type="ORF">TOPH_08261</name>
</gene>
<keyword evidence="2" id="KW-1185">Reference proteome</keyword>
<reference evidence="1 2" key="1">
    <citation type="journal article" date="2015" name="BMC Genomics">
        <title>The genome of the truffle-parasite Tolypocladium ophioglossoides and the evolution of antifungal peptaibiotics.</title>
        <authorList>
            <person name="Quandt C.A."/>
            <person name="Bushley K.E."/>
            <person name="Spatafora J.W."/>
        </authorList>
    </citation>
    <scope>NUCLEOTIDE SEQUENCE [LARGE SCALE GENOMIC DNA]</scope>
    <source>
        <strain evidence="1 2">CBS 100239</strain>
    </source>
</reference>
<dbReference type="Pfam" id="PF21858">
    <property type="entry name" value="DUF6914"/>
    <property type="match status" value="1"/>
</dbReference>
<name>A0A0L0MYZ8_TOLOC</name>
<dbReference type="Proteomes" id="UP000036947">
    <property type="component" value="Unassembled WGS sequence"/>
</dbReference>
<sequence length="155" mass="17411">MRNEGRHVPSLSFPSSSPLLLTDTTGDFSWQVPGMRYHVKDHPIHGWVYEQVPLANVQSANNPLARIVTAKVEDEERLVEIFRETPIVASALLRISKDCQAVGTAQLDWVKIKGLARDFVAEKTASGRYTKAADMALPKPTWDMLEGRDRAIKER</sequence>
<organism evidence="1 2">
    <name type="scientific">Tolypocladium ophioglossoides (strain CBS 100239)</name>
    <name type="common">Snaketongue truffleclub</name>
    <name type="synonym">Elaphocordyceps ophioglossoides</name>
    <dbReference type="NCBI Taxonomy" id="1163406"/>
    <lineage>
        <taxon>Eukaryota</taxon>
        <taxon>Fungi</taxon>
        <taxon>Dikarya</taxon>
        <taxon>Ascomycota</taxon>
        <taxon>Pezizomycotina</taxon>
        <taxon>Sordariomycetes</taxon>
        <taxon>Hypocreomycetidae</taxon>
        <taxon>Hypocreales</taxon>
        <taxon>Ophiocordycipitaceae</taxon>
        <taxon>Tolypocladium</taxon>
    </lineage>
</organism>
<dbReference type="EMBL" id="LFRF01000042">
    <property type="protein sequence ID" value="KND87052.1"/>
    <property type="molecule type" value="Genomic_DNA"/>
</dbReference>
<comment type="caution">
    <text evidence="1">The sequence shown here is derived from an EMBL/GenBank/DDBJ whole genome shotgun (WGS) entry which is preliminary data.</text>
</comment>
<proteinExistence type="predicted"/>
<evidence type="ECO:0000313" key="2">
    <source>
        <dbReference type="Proteomes" id="UP000036947"/>
    </source>
</evidence>
<evidence type="ECO:0000313" key="1">
    <source>
        <dbReference type="EMBL" id="KND87052.1"/>
    </source>
</evidence>